<dbReference type="PROSITE" id="PS50075">
    <property type="entry name" value="CARRIER"/>
    <property type="match status" value="4"/>
</dbReference>
<dbReference type="InterPro" id="IPR018201">
    <property type="entry name" value="Ketoacyl_synth_AS"/>
</dbReference>
<dbReference type="InterPro" id="IPR036291">
    <property type="entry name" value="NAD(P)-bd_dom_sf"/>
</dbReference>
<evidence type="ECO:0000256" key="4">
    <source>
        <dbReference type="ARBA" id="ARBA00022490"/>
    </source>
</evidence>
<dbReference type="Pfam" id="PF00109">
    <property type="entry name" value="ketoacyl-synt"/>
    <property type="match status" value="5"/>
</dbReference>
<dbReference type="InterPro" id="IPR049551">
    <property type="entry name" value="PKS_DH_C"/>
</dbReference>
<dbReference type="Pfam" id="PF02801">
    <property type="entry name" value="Ketoacyl-synt_C"/>
    <property type="match status" value="5"/>
</dbReference>
<feature type="domain" description="Carrier" evidence="13">
    <location>
        <begin position="5037"/>
        <end position="5115"/>
    </location>
</feature>
<evidence type="ECO:0000256" key="3">
    <source>
        <dbReference type="ARBA" id="ARBA00022450"/>
    </source>
</evidence>
<dbReference type="Pfam" id="PF13602">
    <property type="entry name" value="ADH_zinc_N_2"/>
    <property type="match status" value="1"/>
</dbReference>
<dbReference type="InterPro" id="IPR002364">
    <property type="entry name" value="Quin_OxRdtase/zeta-crystal_CS"/>
</dbReference>
<dbReference type="InterPro" id="IPR054514">
    <property type="entry name" value="RhiE-like_linker"/>
</dbReference>
<evidence type="ECO:0000256" key="6">
    <source>
        <dbReference type="ARBA" id="ARBA00022679"/>
    </source>
</evidence>
<evidence type="ECO:0000256" key="2">
    <source>
        <dbReference type="ARBA" id="ARBA00004792"/>
    </source>
</evidence>
<feature type="domain" description="Ketosynthase family 3 (KS3)" evidence="14">
    <location>
        <begin position="5515"/>
        <end position="5926"/>
    </location>
</feature>
<dbReference type="SMART" id="SM00829">
    <property type="entry name" value="PKS_ER"/>
    <property type="match status" value="1"/>
</dbReference>
<feature type="domain" description="Carrier" evidence="13">
    <location>
        <begin position="2917"/>
        <end position="2991"/>
    </location>
</feature>
<dbReference type="SMART" id="SM00822">
    <property type="entry name" value="PKS_KR"/>
    <property type="match status" value="3"/>
</dbReference>
<dbReference type="InterPro" id="IPR036736">
    <property type="entry name" value="ACP-like_sf"/>
</dbReference>
<evidence type="ECO:0000256" key="1">
    <source>
        <dbReference type="ARBA" id="ARBA00004496"/>
    </source>
</evidence>
<feature type="region of interest" description="Disordered" evidence="12">
    <location>
        <begin position="5130"/>
        <end position="5154"/>
    </location>
</feature>
<dbReference type="PROSITE" id="PS52004">
    <property type="entry name" value="KS3_2"/>
    <property type="match status" value="5"/>
</dbReference>
<dbReference type="Pfam" id="PF08659">
    <property type="entry name" value="KR"/>
    <property type="match status" value="3"/>
</dbReference>
<proteinExistence type="predicted"/>
<feature type="domain" description="Ketosynthase family 3 (KS3)" evidence="14">
    <location>
        <begin position="3117"/>
        <end position="3535"/>
    </location>
</feature>
<feature type="active site" description="Proton acceptor; for dehydratase activity" evidence="11">
    <location>
        <position position="3860"/>
    </location>
</feature>
<dbReference type="InterPro" id="IPR020615">
    <property type="entry name" value="Thiolase_acyl_enz_int_AS"/>
</dbReference>
<dbReference type="SUPFAM" id="SSF47336">
    <property type="entry name" value="ACP-like"/>
    <property type="match status" value="6"/>
</dbReference>
<dbReference type="SMART" id="SM00823">
    <property type="entry name" value="PKS_PP"/>
    <property type="match status" value="6"/>
</dbReference>
<evidence type="ECO:0000259" key="14">
    <source>
        <dbReference type="PROSITE" id="PS52004"/>
    </source>
</evidence>
<feature type="domain" description="Ketosynthase family 3 (KS3)" evidence="14">
    <location>
        <begin position="194"/>
        <end position="632"/>
    </location>
</feature>
<dbReference type="Gene3D" id="3.90.180.10">
    <property type="entry name" value="Medium-chain alcohol dehydrogenases, catalytic domain"/>
    <property type="match status" value="1"/>
</dbReference>
<keyword evidence="17" id="KW-1185">Reference proteome</keyword>
<dbReference type="InterPro" id="IPR050091">
    <property type="entry name" value="PKS_NRPS_Biosynth_Enz"/>
</dbReference>
<dbReference type="PANTHER" id="PTHR43775">
    <property type="entry name" value="FATTY ACID SYNTHASE"/>
    <property type="match status" value="1"/>
</dbReference>
<dbReference type="InterPro" id="IPR013217">
    <property type="entry name" value="Methyltransf_12"/>
</dbReference>
<evidence type="ECO:0000256" key="5">
    <source>
        <dbReference type="ARBA" id="ARBA00022553"/>
    </source>
</evidence>
<feature type="region of interest" description="C-terminal hotdog fold" evidence="11">
    <location>
        <begin position="1042"/>
        <end position="1189"/>
    </location>
</feature>
<dbReference type="Pfam" id="PF22336">
    <property type="entry name" value="RhiE-like_linker"/>
    <property type="match status" value="4"/>
</dbReference>
<feature type="region of interest" description="Disordered" evidence="12">
    <location>
        <begin position="6929"/>
        <end position="6959"/>
    </location>
</feature>
<dbReference type="InterPro" id="IPR049552">
    <property type="entry name" value="PKS_DH_N"/>
</dbReference>
<dbReference type="Pfam" id="PF00550">
    <property type="entry name" value="PP-binding"/>
    <property type="match status" value="6"/>
</dbReference>
<dbReference type="SMART" id="SM00825">
    <property type="entry name" value="PKS_KS"/>
    <property type="match status" value="5"/>
</dbReference>
<dbReference type="InterPro" id="IPR020807">
    <property type="entry name" value="PKS_DH"/>
</dbReference>
<dbReference type="InterPro" id="IPR013968">
    <property type="entry name" value="PKS_KR"/>
</dbReference>
<reference evidence="16 17" key="1">
    <citation type="journal article" date="2024" name="Chem. Sci.">
        <title>Discovery of a lagriamide polyketide by integrated genome mining, isotopic labeling, and untargeted metabolomics.</title>
        <authorList>
            <person name="Fergusson C.H."/>
            <person name="Saulog J."/>
            <person name="Paulo B.S."/>
            <person name="Wilson D.M."/>
            <person name="Liu D.Y."/>
            <person name="Morehouse N.J."/>
            <person name="Waterworth S."/>
            <person name="Barkei J."/>
            <person name="Gray C.A."/>
            <person name="Kwan J.C."/>
            <person name="Eustaquio A.S."/>
            <person name="Linington R.G."/>
        </authorList>
    </citation>
    <scope>NUCLEOTIDE SEQUENCE [LARGE SCALE GENOMIC DNA]</scope>
    <source>
        <strain evidence="16 17">RL17-338-BIF-B</strain>
    </source>
</reference>
<evidence type="ECO:0000313" key="17">
    <source>
        <dbReference type="Proteomes" id="UP001469089"/>
    </source>
</evidence>
<keyword evidence="10" id="KW-0012">Acyltransferase</keyword>
<protein>
    <submittedName>
        <fullName evidence="16">SDR family NAD(P)-dependent oxidoreductase</fullName>
    </submittedName>
</protein>
<dbReference type="Pfam" id="PF21089">
    <property type="entry name" value="PKS_DH_N"/>
    <property type="match status" value="2"/>
</dbReference>
<dbReference type="SUPFAM" id="SSF50129">
    <property type="entry name" value="GroES-like"/>
    <property type="match status" value="1"/>
</dbReference>
<dbReference type="InterPro" id="IPR006162">
    <property type="entry name" value="Ppantetheine_attach_site"/>
</dbReference>
<comment type="caution">
    <text evidence="16">The sequence shown here is derived from an EMBL/GenBank/DDBJ whole genome shotgun (WGS) entry which is preliminary data.</text>
</comment>
<dbReference type="CDD" id="cd00833">
    <property type="entry name" value="PKS"/>
    <property type="match status" value="5"/>
</dbReference>
<feature type="domain" description="Carrier" evidence="13">
    <location>
        <begin position="1651"/>
        <end position="1725"/>
    </location>
</feature>
<gene>
    <name evidence="16" type="ORF">N0A02_02875</name>
</gene>
<dbReference type="Gene3D" id="3.10.129.110">
    <property type="entry name" value="Polyketide synthase dehydratase"/>
    <property type="match status" value="2"/>
</dbReference>
<dbReference type="RefSeq" id="WP_349541170.1">
    <property type="nucleotide sequence ID" value="NZ_JAOALG010000001.1"/>
</dbReference>
<evidence type="ECO:0000256" key="11">
    <source>
        <dbReference type="PROSITE-ProRule" id="PRU01363"/>
    </source>
</evidence>
<dbReference type="Pfam" id="PF14765">
    <property type="entry name" value="PS-DH"/>
    <property type="match status" value="2"/>
</dbReference>
<dbReference type="EMBL" id="JAOALG010000001">
    <property type="protein sequence ID" value="MEQ5838378.1"/>
    <property type="molecule type" value="Genomic_DNA"/>
</dbReference>
<feature type="domain" description="Ketosynthase family 3 (KS3)" evidence="14">
    <location>
        <begin position="1798"/>
        <end position="2235"/>
    </location>
</feature>
<feature type="region of interest" description="C-terminal hotdog fold" evidence="11">
    <location>
        <begin position="3965"/>
        <end position="4114"/>
    </location>
</feature>
<feature type="active site" description="Proton donor; for dehydratase activity" evidence="11">
    <location>
        <position position="4027"/>
    </location>
</feature>
<dbReference type="InterPro" id="IPR057326">
    <property type="entry name" value="KR_dom"/>
</dbReference>
<keyword evidence="7" id="KW-0677">Repeat</keyword>
<dbReference type="InterPro" id="IPR014031">
    <property type="entry name" value="Ketoacyl_synth_C"/>
</dbReference>
<evidence type="ECO:0000313" key="16">
    <source>
        <dbReference type="EMBL" id="MEQ5838378.1"/>
    </source>
</evidence>
<keyword evidence="5" id="KW-0597">Phosphoprotein</keyword>
<dbReference type="InterPro" id="IPR049900">
    <property type="entry name" value="PKS_mFAS_DH"/>
</dbReference>
<feature type="active site" description="Proton acceptor; for dehydratase activity" evidence="11">
    <location>
        <position position="941"/>
    </location>
</feature>
<evidence type="ECO:0000259" key="13">
    <source>
        <dbReference type="PROSITE" id="PS50075"/>
    </source>
</evidence>
<feature type="region of interest" description="N-terminal hotdog fold" evidence="11">
    <location>
        <begin position="3831"/>
        <end position="3951"/>
    </location>
</feature>
<dbReference type="InterPro" id="IPR013154">
    <property type="entry name" value="ADH-like_N"/>
</dbReference>
<sequence length="6959" mass="742055">MTDQVAGIYRQVAAGQMSKAEALQRLRELQDTPSGSEVAQVSDAREAVAQKLAALYAGLSKIALEAIDTLEPLASYGIDSIVIAGMNRELGVHFDGLSKTLFFEHRTLDSLAGFLWQQYAQACRVWLNLAAITTVPATTIADAPATSPATATLPTVATANATTTADATTRTTATAPAPAAETASVTPSADTTAWPPIAIIGLSGRYPQAGDLDAFWRNLREGRDSIVEVPAERWPLEDFFEPDPDRAIASGRSYAKWGGFLEGFADFDPLFFNISPLEAMGMDPQERLFLQTSWHALEDAGYTRDSLAARCGSRVGVFAGVTRNGFGLLSVEAWHEGSTVFSQPAFSSIPNRVSYALDLRGPSLPVDTMCSSSLTAIHEACAALHRGDCAMALAGGVNLCVHPASYVGLATGKMLSTDGRCRSFGAGGDGYVPGEGVGVVVLKPLAVALADGDRIHGVIRATSVNHGGRTNGFTVPNPLAQAELIAESLRKAGIHPRTISYVEAHGTGTALGDPIEISGLAQAFAPHTQDRGFCALGSAKSNLGHLEAAAGIAGLTKVLLQMRHGELVPSLHAEQLNPNIDFDGTPFVVQRSLGPWTHPHLSLDGEARSYPRIASVSSFGAGGANAHLLVEQFQAPAHASTPSASVQPQAIVLSARNEDRLRAMAQALLEVVEGDGDGGVAAPAAGLSAWLTHELAAIVGVDSSAIDAHEALIDLGVDVLHRTRWYEQVQERLHLSWSLKDFLDQGSVQQLVESLLREHGSVLSAHFPVASATAELSLADLAHTLQTGREAMQERLAFVAADLSQVAAGLRCFLGGGEAVELWHGRARRGRSLPAQPDEAQRLAWVRAQEWSHLLPAWVGGHDVAWRQLPGTQGARRIGLPVYPFATERYWIDPQSLRPRPAREVAVNSRLHPLAQQRSDVADGVGFRSRFSGEESFFRDHQVGGRRIFPGVAYLEMARAAASLAAGGAAVRGLRNVVWARPVEARAEGVVVDLRLQSQQEGVWRYEALAADGASHSQGLVSAAAPAACADLDLTQLRARMQRGTVEAATFYEAYAAMGIAYGPAHRGFVQAAIGEGELLAELCLPAAVQVDAHAYVLHPSLLDAAFQATLGLYLLGSRADSAQAMLPFALETLEIHHACGERVWAWIRGKGARGGVEKFDIELCDAQGHLCVRMLGFSSRVLEAPAAAPASATPSLMLSGPAWRPAPLAPALPDPALKRRVLFVSIDSQSDWQAAGLGESLEARAAQPEEACIALYAQVFERLKSWLEEKHRETCLWQVAIAGHGVELLLAGLSGLLRSAAQESRKLLGQLLILEGNEDRASLQARLDENAAQPFDALVRYRDGRRETWCLQELLAEATPAPLPWRQEGVYLLSGGAGELGLLFAEEIARRAPGATLVLTGRSALTAGRRARLDALREQGVQYVYEQVDVASHDAVEALVERITAAHGRLDGVLHIAGVLRDSYILKKDRASFEQVLAPKLLGTAHLDRATRGLALDFFVMFSSSAAIFGNLGQADYASANGFMDAYSAYREAQGGCGRSLSVNWPLWRDGGMGMEAATEEMMLANTGMVAMRTQSGFAALARALVSGLPQVAVMEGLAERMRQKLLGVPAVAAVATAAVAVTSKAVAAVSTPHRSAVPVASADLGELVARVSRSLRQLVSELLKLDLEQIDIEDDLSDYGFDSITFTSLSNRINKQFGLELIPTIFFEYPDIAGLASYLAEEHQDALIASLGMAVSVAGVLHAPPSDALSAAPIDRPHDPLHESPSAPALPTPELPMPQAASRTTLSPAVPESAPRRGVAIVGMSGNFPGADGVDALWQLLEQGVDAISEVPASRWDWRNCLPAGESEAVLARVRWGGFIDGVDRFDPLFFGISPREAELMDPQQRLLLTYAWLAIEDAGYAPQSLAGSDTGLFVGTAVGSYGSLVVQAGRSQDAYNSTSSVASIGPSRVSYFLDLHGPSEPIETACSSSLVAVHRAVQAIESGACESVLAGGINTIATPEAHIAFSKAGMLSVDGRCQTFSAKANGYVRGEGVGVLFLKDLAAAERDGDTIHGVIIGSAENHGGRATSLTAPNPKAQAALLKTAYARAGIDPRQLGYIEAHGTGTELGDPIEVNALKSAFKELYQRVGADTPAQAHCGLGSIKTNIGHLELAAGVAGIIKVLLQLRHRTLVRSLHGEEVNPYVQLEGSPFYLVQENRPWQAPLDAHGQPQPRRAGVSSFGFGGVNAHVVIEEYPARAPVAAEPGQGPVLVPLSAKNDARLREAAARLADFAAAHADDVAVDLRDLAYTLQVGRDAMEVRLGLIVQSKAELALRLRAWLDDAASGEVIQGARGKAQKEALAAFTGDEELAGVVENWWHKGKHARLLDVWVKGLEVDWTRLQTGAGRRRISLPGYPFADERYWLKPVATAAAVAPADRQAEPALFFEESWQQYQPQPQPLAAARPRTLLCCLSQTGHQQALREALAQRCPELQVIFLSRSQAGQDQPLDPRERQGWTAALLAAEQAGATIDALAYLWPLEEAGLRLAEAVPVGLVQALGDMTTRPARLVLGGEYADELERSQLEAWIGLERSLGLALPGCKAATVLRAAGDSIDWAAWAQLLDLSLSEVEPRSLLANEQGLQRLRVQPLELTQAGTPDPQALGRTVLITGGAGGLGLIFARHLAASRGCNLVLVGRSPLDAARRASLQALQAAGSEVLYLSADVADVAAMREVVALARARFGSIDSVIHAAGLQHAVPLADKQADDVRRVLDPKIRGALVLDEVLAAEPLRFVCYFSSSSAVLGDFGSGDYAVANRFLAAYALAREQRRARGECAGRSLAIEWPLWRDGGMGVGDDERTAFYLKTSGQRLLERAAGLEVFERLLAGAPSRVLVLVGERERLHGFLGLAAVATVAPVVAAVSAVAPLLLPQGLSLEDSVAAELTALIGHQVKLAPEQLDADASLADFGLDSIGLAELARQLSAVYRIELAPSIFFAYSNIARLAQYFLDKHRAELEAHYRELRSGAVAVVDAAPVVAPVAALVGAQAAALTDTRAATRGEAQAAVPTGTQAAVPRDAQAATRVNTQAAVPDDVQAAVLTGTQAAAPINAQAATPINAPAQSGTQPTLRGANPSPAPRDPIAIIGMSGRFPKAHDIDEMWRVLAEGIDAVEEIPSERFDWRTYYGGREVQAGKSNSKWGGCIDGVREFDPLFFEISPREALSMDPRQRLLLQESWNALEDAGYGPRQLRAGTVGIFVGVEEGDYQRVAPDLGVTSNHNGILASRLAYFLDLNGPVLAINTACSSALVAVHQACASLSSGECDTAIAAGANLILTPEPYVGMSQAGMLSPDGQCRAFDQTANGMVPGEAVAVVVLKRLSSALADGDPIRGLIRGSGINNDGHSNGITAPNALAQTSLVRQVQRAADVAPAQIDYVVTHGTGTRLGDPVEIQALAEAFGPSPDGEAYCALTSSKSNFGHTFAASGLVSLIGLVQAFEHETIPPSLHCTEESDFIAWRDSAFYVNKTTRPWPRQTLRPRLGAVSSFGMSGTNAHLLVQEAPALAVPVAAAPPSVVLALSAKTEAALRERLLGLRDWLASPAAAACELALISRTLLDGRHHFVHRAAVVVSDRAAAIDALERLAAADGTDGAGYADGPNYPDGPAYYRGKQPRGFKGEEALRQRAASWPAQRLDDPAAYRVRLGELAQLHCQGYAVAWSELDGLQGLPRIHLPGYPFARESYWPKARTQSLAEGTVQSPTAATAFQAAIQASTEVPTQALTQVLAAAAPAEAFAKVPAAAAPTQTLTQVPAAVAFVQAPAQATTAAAPAQTFAQVPAAAAVAQASARATTAAVPARPMLRQDVSDETQGQYTANFNGEEFFLTDHRVRGQSVLPGVAYLELARAALEMQIGRAVQGGLQVQHVTWVQPLLVEAPGIEASIALRRQESGEWRYEISSGEVERRLHGQGFLRLDTFGEPAALDLPGLRRACQSGTLDSVPCYAAYQSVGIEYGPSFRAVQRVWVGEGEALAQLRLPATVQQGSDAYALHPSMLDGALQASIGLAMAQAAQGGSALSLPFALDSLVLYRPCPAETWVWIRPTPGAQSSRVRKLDLDLCDAQGRICVALRGFSSRLVVQPAAAQPATGEAPVESNSSATAPMTGAWLPVGPTVLAPVWTAQLAEPAPALPAPGRLLLVGGEAAQREAWQRAWPQLLTLNPNPATTVDELRHHLSGIGVIDELVWVAPAQRSVNPGDEALLEAQAGGALALFRLIKALLAEGYASRRLAWTVITRATQQVHPMDEVAPAHATVHGLAGTLAKEYPHWPLRLLDLDAHGEDPTPALCRAVPPGVGDSRAWRRGEWYARELLALAEPTRGERPAPYREAGVYVVIGGAGGLGEVWTRHVIEHYRAQVVWIGRRAPDASLQARFTALSSHGPAPVYLQADAGDRRALAQARATIVQRYGRIHGVVHSALVLQDRSLARMDEATLEAALRPKLDVSVRMAQVFAEDALDFVLFFSSMMSFSRAAGQGNYAAGCTFKDALAEALGRHWSCAVKVMNWGYWGSVGVVADARYQERMSRAGIGSIEADEAMAALERLLNGPDAQLGLIKLSRAQTVEGIRADLRGERYGAPVPALLPQLAARALPPAHTQRRTAAEAALPPQAMQALSLRLLGQVLRGFSTDGRHLSGRSTGLGLAGHYQRWYDTSLRLLAAGGQLEPLTNGDYRILGAQQDAWPEWEATRAPWLADPQQQAWAQLLEVCLRALPDLLVGRRKATDVMFPNSSLRLVEGIYRGNPIADLYNQILFDAVEAYVQERLARDPQAQLRVLEIGAGTGGTSAGLLQRLDRYAGHIAEYCYTDLSKAFLLHAEQHYAPGRAYLRTQRFNVEEPPQNQGIAVDTYDIVVAANVLHATANIRRTLRHAKAPLRAGGVLVLNELGELSLLTHLSFGLLDGWWLYEDPALRLDGSPGLSAGSWERVLAEEGYAPLWRPAADCDLYGQQVLLAQSDGRVKRTVAVQAPSAAVQPPVGSQPLVAAVAAQSVPVFEPVVDAVIEPVFEPAPQDLEQAVADHVRELLRDCIGQGLDLDPATIEADRSFSEYGVDSILAVQLVNEINRRLGIVLQTTVLFDYSHLDALAAHLEQEFQEALRASLPRQAAAPVSAAPVPAPSPSSTEPDRRLPMAPAAQVATAAQIGASHRRALISGPGQIQDLRLVDAGPTPALQPQQVRIAVRASSLNFSDLLCVMGLYPNMPPYPFTPGTEASGLVLEVGSAVGSLRPGDEVVCLGQGCHASEVICNEAQVWAKPPQLSFEQACALPVVALTMIDAFHKADLQPGESILIQTAAGGTGLIALQLARHYGATIFATAGSQEKLDYLAAQGAHHLINYREQDFEAEVARLTGGRGVDVVINTLSGDAIAKGLRSLAPGGRYIEIAMMALKSAHAIDLSVLNNNQSFFSVDLARLIAGRPRKLEQYQRELAVLVEQGVLQPTVAQVFPFEQLHEAYRYLQDRRNIGKVVVQVPQAVEPVQGERVPTASAAQAPNAFDEPIAVIGMSGRFAHSPDLASFWSHLADGHDLVDTVSRWELEPGEGRCRHGSFLDGIDRFDPLFFRMSGLEATYMDPQQRLFLEEAWHTLEDAGYAGEAVKGKLCGVYVGCTGGDYAHLFRSAPPPQAFWGNSGALIPARIAYCLDLQGPAVAVDTACSSSLVAVHLACQGLRAGETELALAGGVFVQSTPGFYMAANPAGMLSATGRCHTFDANADGFVPGEGVGAILLKRLSDAIADGDHIHGVIRGSAINQDGHSNGITAPSARSQERLERQVYDRFDVHPETLQMVEAHGTGTRLGDPIEYHALSKAFGHYTQRPGFCALGSVKTNIGHLANAAGIAGILKILLALRHRQLPPSLHFQRGNPAIAFEGSPFYVNTELRPWPAGERAPRRAAVSSFGFSGTNAHMVIEEASSVVLGRSGHIGRDLELVVLSARTAGQLRQQAENLLAWCQAQSPAQVSLGDIAHTLLTGREHRGHRLAAVVRSTTELQQVLTAWLERGERMGLHLGELDEGGVREQVEQRRLGQAAIDAVRNGQFDRLQTVAELFVQGYKLTYASLFGSDYRRLALPTYPFAQESYWVNDSLQRAPALAPAAVASSMSAAAPVAAVSVAQPLAGAATPAPAAVAPTAPAAVSAVSVSHTSPAVSGKPTAALREASVVYLKQLVATTLRVSPAEISAHEPLERYGIDSILVVQLTDSLRQHFDSVSSTLLFEVQTIDALAERLLATEAPALARQVGLEVVAPAQAVAVAEEPVTAEALAAEPVVAQQPVIAQQPVVVQQPVIARQPVIAEQPVIAQQPAAAQQPVVTQPPAIASTESEQPATRADMAVIGLSGRYPKAADLHEFWQNLRNGRDCIDEVPAGRWDWREYFDAERGQAGHSYSRWGGFIDGVDRFDPRFFRIPPSEAEYIDPQERLFLQIAYQAIEDAGYTPASLSADKRVGVFVAAVNSTYTLLPSHWSIANRVSFALDFNGPSLAVNSACSSSLTALHLAMDSLAHGSSEVALVGGVSLVLHPEHFNRLAAMGMLSSDAHCRPLGEDADGFVDGEGVGALLLKPLQRAVEDGDQIYGVIKGSMLNASGKTRSFVVPNAAAQARLVTEAMARAGVAAETISYLEAHSNGGVLGDLTEMQGLAEAFAGTAGQGHRCAIGSVKSNIGYCECAAGIAGLTKVLLQLRHGELVPTLHAQRANPKIEFAGTPFVLQQELGAWPRSGDHPRRAGVSAFGMGGSYAHVIVEEYIAPVSQEREVPATALPIVVSAANAERLRAVAGRLASFLESATGRELSLADLAYTLQVGRESLSERVGFIAGSVEQVREVLRAYAEEREVPLPLVRASLGTGGDGWASFADDEDFGRTVEQWIAREKYAALLDLWGRGYPLDWRRLHATHRPRRVSLPGYPFAEESYWLPEALRYAGLLEDEDEDNDEGETDDFDATHFEPAQPAGEQS</sequence>
<dbReference type="Pfam" id="PF08240">
    <property type="entry name" value="ADH_N"/>
    <property type="match status" value="1"/>
</dbReference>
<dbReference type="SMART" id="SM01294">
    <property type="entry name" value="PKS_PP_betabranch"/>
    <property type="match status" value="3"/>
</dbReference>
<keyword evidence="3" id="KW-0596">Phosphopantetheine</keyword>
<dbReference type="PROSITE" id="PS01162">
    <property type="entry name" value="QOR_ZETA_CRYSTAL"/>
    <property type="match status" value="1"/>
</dbReference>
<organism evidence="16 17">
    <name type="scientific">Paraburkholderia acidicola</name>
    <dbReference type="NCBI Taxonomy" id="1912599"/>
    <lineage>
        <taxon>Bacteria</taxon>
        <taxon>Pseudomonadati</taxon>
        <taxon>Pseudomonadota</taxon>
        <taxon>Betaproteobacteria</taxon>
        <taxon>Burkholderiales</taxon>
        <taxon>Burkholderiaceae</taxon>
        <taxon>Paraburkholderia</taxon>
    </lineage>
</organism>
<feature type="domain" description="PKS/mFAS DH" evidence="15">
    <location>
        <begin position="912"/>
        <end position="1189"/>
    </location>
</feature>
<evidence type="ECO:0000256" key="10">
    <source>
        <dbReference type="ARBA" id="ARBA00023315"/>
    </source>
</evidence>
<feature type="domain" description="Ketosynthase family 3 (KS3)" evidence="14">
    <location>
        <begin position="6339"/>
        <end position="6750"/>
    </location>
</feature>
<dbReference type="PROSITE" id="PS52019">
    <property type="entry name" value="PKS_MFAS_DH"/>
    <property type="match status" value="2"/>
</dbReference>
<dbReference type="Gene3D" id="1.10.1240.100">
    <property type="match status" value="4"/>
</dbReference>
<dbReference type="InterPro" id="IPR020841">
    <property type="entry name" value="PKS_Beta-ketoAc_synthase_dom"/>
</dbReference>
<feature type="compositionally biased region" description="Acidic residues" evidence="12">
    <location>
        <begin position="6929"/>
        <end position="6944"/>
    </location>
</feature>
<dbReference type="Pfam" id="PF08242">
    <property type="entry name" value="Methyltransf_12"/>
    <property type="match status" value="1"/>
</dbReference>
<evidence type="ECO:0000256" key="9">
    <source>
        <dbReference type="ARBA" id="ARBA00023268"/>
    </source>
</evidence>
<dbReference type="PROSITE" id="PS00606">
    <property type="entry name" value="KS3_1"/>
    <property type="match status" value="4"/>
</dbReference>
<feature type="active site" description="Proton donor; for dehydratase activity" evidence="11">
    <location>
        <position position="1104"/>
    </location>
</feature>
<dbReference type="Gene3D" id="3.40.50.150">
    <property type="entry name" value="Vaccinia Virus protein VP39"/>
    <property type="match status" value="1"/>
</dbReference>
<dbReference type="SUPFAM" id="SSF53335">
    <property type="entry name" value="S-adenosyl-L-methionine-dependent methyltransferases"/>
    <property type="match status" value="1"/>
</dbReference>
<evidence type="ECO:0000256" key="7">
    <source>
        <dbReference type="ARBA" id="ARBA00022737"/>
    </source>
</evidence>
<feature type="domain" description="Carrier" evidence="13">
    <location>
        <begin position="6170"/>
        <end position="6243"/>
    </location>
</feature>
<accession>A0ABV1LGH0</accession>
<dbReference type="Gene3D" id="3.40.47.10">
    <property type="match status" value="5"/>
</dbReference>
<feature type="domain" description="PKS/mFAS DH" evidence="15">
    <location>
        <begin position="3831"/>
        <end position="4114"/>
    </location>
</feature>
<dbReference type="Gene3D" id="3.30.70.3290">
    <property type="match status" value="1"/>
</dbReference>
<dbReference type="SUPFAM" id="SSF51735">
    <property type="entry name" value="NAD(P)-binding Rossmann-fold domains"/>
    <property type="match status" value="6"/>
</dbReference>
<dbReference type="PROSITE" id="PS00098">
    <property type="entry name" value="THIOLASE_1"/>
    <property type="match status" value="1"/>
</dbReference>
<name>A0ABV1LGH0_9BURK</name>
<dbReference type="CDD" id="cd08953">
    <property type="entry name" value="KR_2_SDR_x"/>
    <property type="match status" value="3"/>
</dbReference>
<feature type="region of interest" description="Disordered" evidence="12">
    <location>
        <begin position="1751"/>
        <end position="1794"/>
    </location>
</feature>
<keyword evidence="6" id="KW-0808">Transferase</keyword>
<dbReference type="InterPro" id="IPR016039">
    <property type="entry name" value="Thiolase-like"/>
</dbReference>
<dbReference type="InterPro" id="IPR042104">
    <property type="entry name" value="PKS_dehydratase_sf"/>
</dbReference>
<keyword evidence="8" id="KW-0521">NADP</keyword>
<dbReference type="InterPro" id="IPR029063">
    <property type="entry name" value="SAM-dependent_MTases_sf"/>
</dbReference>
<dbReference type="SMART" id="SM00826">
    <property type="entry name" value="PKS_DH"/>
    <property type="match status" value="2"/>
</dbReference>
<dbReference type="Pfam" id="PF22621">
    <property type="entry name" value="CurL-like_PKS_C"/>
    <property type="match status" value="1"/>
</dbReference>
<feature type="region of interest" description="Disordered" evidence="12">
    <location>
        <begin position="3092"/>
        <end position="3116"/>
    </location>
</feature>
<comment type="subcellular location">
    <subcellularLocation>
        <location evidence="1">Cytoplasm</location>
    </subcellularLocation>
</comment>
<dbReference type="InterPro" id="IPR014030">
    <property type="entry name" value="Ketoacyl_synth_N"/>
</dbReference>
<dbReference type="Gene3D" id="1.10.1200.10">
    <property type="entry name" value="ACP-like"/>
    <property type="match status" value="5"/>
</dbReference>
<comment type="pathway">
    <text evidence="2">Antibiotic biosynthesis.</text>
</comment>
<evidence type="ECO:0000256" key="8">
    <source>
        <dbReference type="ARBA" id="ARBA00022857"/>
    </source>
</evidence>
<dbReference type="InterPro" id="IPR020806">
    <property type="entry name" value="PKS_PP-bd"/>
</dbReference>
<dbReference type="Proteomes" id="UP001469089">
    <property type="component" value="Unassembled WGS sequence"/>
</dbReference>
<dbReference type="SUPFAM" id="SSF53901">
    <property type="entry name" value="Thiolase-like"/>
    <property type="match status" value="5"/>
</dbReference>
<dbReference type="InterPro" id="IPR020843">
    <property type="entry name" value="ER"/>
</dbReference>
<evidence type="ECO:0000256" key="12">
    <source>
        <dbReference type="SAM" id="MobiDB-lite"/>
    </source>
</evidence>
<feature type="region of interest" description="N-terminal hotdog fold" evidence="11">
    <location>
        <begin position="912"/>
        <end position="1028"/>
    </location>
</feature>
<dbReference type="PANTHER" id="PTHR43775:SF37">
    <property type="entry name" value="SI:DKEY-61P9.11"/>
    <property type="match status" value="1"/>
</dbReference>
<keyword evidence="9" id="KW-0511">Multifunctional enzyme</keyword>
<dbReference type="PROSITE" id="PS00012">
    <property type="entry name" value="PHOSPHOPANTETHEINE"/>
    <property type="match status" value="3"/>
</dbReference>
<keyword evidence="4" id="KW-0963">Cytoplasm</keyword>
<dbReference type="Gene3D" id="3.40.50.720">
    <property type="entry name" value="NAD(P)-binding Rossmann-like Domain"/>
    <property type="match status" value="4"/>
</dbReference>
<dbReference type="InterPro" id="IPR011032">
    <property type="entry name" value="GroES-like_sf"/>
</dbReference>
<feature type="region of interest" description="Disordered" evidence="12">
    <location>
        <begin position="163"/>
        <end position="188"/>
    </location>
</feature>
<dbReference type="InterPro" id="IPR009081">
    <property type="entry name" value="PP-bd_ACP"/>
</dbReference>
<evidence type="ECO:0000259" key="15">
    <source>
        <dbReference type="PROSITE" id="PS52019"/>
    </source>
</evidence>